<feature type="binding site" evidence="10">
    <location>
        <position position="110"/>
    </location>
    <ligand>
        <name>Zn(2+)</name>
        <dbReference type="ChEBI" id="CHEBI:29105"/>
        <label>1</label>
    </ligand>
</feature>
<dbReference type="SUPFAM" id="SSF55031">
    <property type="entry name" value="Bacterial exopeptidase dimerisation domain"/>
    <property type="match status" value="1"/>
</dbReference>
<dbReference type="InterPro" id="IPR011650">
    <property type="entry name" value="Peptidase_M20_dimer"/>
</dbReference>
<dbReference type="Pfam" id="PF01546">
    <property type="entry name" value="Peptidase_M20"/>
    <property type="match status" value="1"/>
</dbReference>
<dbReference type="AlphaFoldDB" id="A0A8I1W734"/>
<protein>
    <recommendedName>
        <fullName evidence="10">Acetylornithine deacetylase</fullName>
        <shortName evidence="10">AO</shortName>
        <shortName evidence="10">Acetylornithinase</shortName>
        <ecNumber evidence="10">3.5.1.16</ecNumber>
    </recommendedName>
    <alternativeName>
        <fullName evidence="10">N-acetylornithinase</fullName>
        <shortName evidence="10">NAO</shortName>
    </alternativeName>
</protein>
<evidence type="ECO:0000256" key="8">
    <source>
        <dbReference type="ARBA" id="ARBA00022833"/>
    </source>
</evidence>
<keyword evidence="9 10" id="KW-0170">Cobalt</keyword>
<evidence type="ECO:0000256" key="1">
    <source>
        <dbReference type="ARBA" id="ARBA00004496"/>
    </source>
</evidence>
<feature type="binding site" evidence="10">
    <location>
        <position position="110"/>
    </location>
    <ligand>
        <name>Zn(2+)</name>
        <dbReference type="ChEBI" id="CHEBI:29105"/>
        <label>2</label>
    </ligand>
</feature>
<dbReference type="InterPro" id="IPR050072">
    <property type="entry name" value="Peptidase_M20A"/>
</dbReference>
<dbReference type="NCBIfam" id="NF003474">
    <property type="entry name" value="PRK05111.1"/>
    <property type="match status" value="1"/>
</dbReference>
<dbReference type="Gene3D" id="3.40.630.10">
    <property type="entry name" value="Zn peptidases"/>
    <property type="match status" value="1"/>
</dbReference>
<keyword evidence="7 10" id="KW-0378">Hydrolase</keyword>
<feature type="binding site" evidence="10">
    <location>
        <position position="353"/>
    </location>
    <ligand>
        <name>Zn(2+)</name>
        <dbReference type="ChEBI" id="CHEBI:29105"/>
        <label>2</label>
    </ligand>
</feature>
<sequence>MKFPHFLETYRALIATPSISANDSTQDQSNHQLISLLADWFSHLGFTVEVQPVPHTRHKFNLLATLGSGPGGLLLAGHTDTVPFDDGRWSKDPFTLTEENGRLYGLGTADMKGFFAFILEAVRELDRSALQRPLRVLATADEETSMAGAQLFAATTQIRPDYAVIGEPTSLRPIRAHKGHLSNAIRITGQSGHSSDPDRGVNAIELMHEVIACLLPLRDRLRERFQHPLFTIPYPTMNLGHIHGGDAANRICGCCELHMDIRPLPGLSLGELDALLLEALQPVQARWPGRLSISALHDPIPGYECPPDAEIVRSVERLLGEPCDSVNYCTEAPFIQQVCPTLVLGPGSIEQAHQPDEYLSTDFILPTKTLLTRLITEFCISAGPKVEDGVI</sequence>
<evidence type="ECO:0000256" key="7">
    <source>
        <dbReference type="ARBA" id="ARBA00022801"/>
    </source>
</evidence>
<dbReference type="HAMAP" id="MF_01108">
    <property type="entry name" value="ArgE"/>
    <property type="match status" value="1"/>
</dbReference>
<dbReference type="FunFam" id="3.30.70.360:FF:000003">
    <property type="entry name" value="Acetylornithine deacetylase"/>
    <property type="match status" value="1"/>
</dbReference>
<evidence type="ECO:0000259" key="11">
    <source>
        <dbReference type="Pfam" id="PF07687"/>
    </source>
</evidence>
<evidence type="ECO:0000313" key="13">
    <source>
        <dbReference type="Proteomes" id="UP000664658"/>
    </source>
</evidence>
<comment type="caution">
    <text evidence="12">The sequence shown here is derived from an EMBL/GenBank/DDBJ whole genome shotgun (WGS) entry which is preliminary data.</text>
</comment>
<dbReference type="InterPro" id="IPR002933">
    <property type="entry name" value="Peptidase_M20"/>
</dbReference>
<feature type="active site" evidence="10">
    <location>
        <position position="142"/>
    </location>
</feature>
<dbReference type="GO" id="GO:0008777">
    <property type="term" value="F:acetylornithine deacetylase activity"/>
    <property type="evidence" value="ECO:0007669"/>
    <property type="project" value="UniProtKB-UniRule"/>
</dbReference>
<dbReference type="PROSITE" id="PS00759">
    <property type="entry name" value="ARGE_DAPE_CPG2_2"/>
    <property type="match status" value="1"/>
</dbReference>
<comment type="cofactor">
    <cofactor evidence="10">
        <name>Zn(2+)</name>
        <dbReference type="ChEBI" id="CHEBI:29105"/>
    </cofactor>
    <cofactor evidence="10">
        <name>Co(2+)</name>
        <dbReference type="ChEBI" id="CHEBI:48828"/>
    </cofactor>
    <text evidence="10">Binds 2 Zn(2+) or Co(2+) ions per subunit.</text>
</comment>
<gene>
    <name evidence="10 12" type="primary">argE</name>
    <name evidence="12" type="ORF">J2R62_09475</name>
</gene>
<feature type="domain" description="Peptidase M20 dimerisation" evidence="11">
    <location>
        <begin position="176"/>
        <end position="285"/>
    </location>
</feature>
<comment type="pathway">
    <text evidence="10">Amino-acid biosynthesis; L-arginine biosynthesis; L-ornithine from N(2)-acetyl-L-ornithine (linear): step 1/1.</text>
</comment>
<dbReference type="Proteomes" id="UP000664658">
    <property type="component" value="Unassembled WGS sequence"/>
</dbReference>
<dbReference type="Gene3D" id="3.30.70.360">
    <property type="match status" value="1"/>
</dbReference>
<dbReference type="GeneID" id="69704601"/>
<dbReference type="EMBL" id="JAFNAA010000009">
    <property type="protein sequence ID" value="MBO1108450.1"/>
    <property type="molecule type" value="Genomic_DNA"/>
</dbReference>
<dbReference type="GO" id="GO:0006526">
    <property type="term" value="P:L-arginine biosynthetic process"/>
    <property type="evidence" value="ECO:0007669"/>
    <property type="project" value="UniProtKB-UniRule"/>
</dbReference>
<dbReference type="InterPro" id="IPR036264">
    <property type="entry name" value="Bact_exopeptidase_dim_dom"/>
</dbReference>
<dbReference type="GO" id="GO:0005737">
    <property type="term" value="C:cytoplasm"/>
    <property type="evidence" value="ECO:0007669"/>
    <property type="project" value="UniProtKB-SubCell"/>
</dbReference>
<evidence type="ECO:0000313" key="12">
    <source>
        <dbReference type="EMBL" id="MBO1108450.1"/>
    </source>
</evidence>
<dbReference type="InterPro" id="IPR001261">
    <property type="entry name" value="ArgE/DapE_CS"/>
</dbReference>
<dbReference type="UniPathway" id="UPA00068">
    <property type="reaction ID" value="UER00110"/>
</dbReference>
<dbReference type="PANTHER" id="PTHR43808:SF1">
    <property type="entry name" value="ACETYLORNITHINE DEACETYLASE"/>
    <property type="match status" value="1"/>
</dbReference>
<reference evidence="12" key="1">
    <citation type="submission" date="2021-03" db="EMBL/GenBank/DDBJ databases">
        <title>Plesiomonas shigelloides zfcc0051, isolated from zebrafish feces.</title>
        <authorList>
            <person name="Vanderhoek Z."/>
            <person name="Gaulke C."/>
        </authorList>
    </citation>
    <scope>NUCLEOTIDE SEQUENCE</scope>
    <source>
        <strain evidence="12">Zfcc0051</strain>
    </source>
</reference>
<evidence type="ECO:0000256" key="9">
    <source>
        <dbReference type="ARBA" id="ARBA00023285"/>
    </source>
</evidence>
<evidence type="ECO:0000256" key="6">
    <source>
        <dbReference type="ARBA" id="ARBA00022723"/>
    </source>
</evidence>
<accession>A0A8I1W734</accession>
<dbReference type="GO" id="GO:0008270">
    <property type="term" value="F:zinc ion binding"/>
    <property type="evidence" value="ECO:0007669"/>
    <property type="project" value="UniProtKB-UniRule"/>
</dbReference>
<keyword evidence="8 10" id="KW-0862">Zinc</keyword>
<evidence type="ECO:0000256" key="4">
    <source>
        <dbReference type="ARBA" id="ARBA00022571"/>
    </source>
</evidence>
<keyword evidence="3 10" id="KW-0963">Cytoplasm</keyword>
<comment type="function">
    <text evidence="10">Catalyzes the hydrolysis of the amide bond of N(2)-acetylated L-amino acids. Cleaves the acetyl group from N-acetyl-L-ornithine to form L-ornithine, an intermediate in L-arginine biosynthesis pathway, and a branchpoint in the synthesis of polyamines.</text>
</comment>
<keyword evidence="6 10" id="KW-0479">Metal-binding</keyword>
<feature type="binding site" evidence="10">
    <location>
        <position position="167"/>
    </location>
    <ligand>
        <name>Zn(2+)</name>
        <dbReference type="ChEBI" id="CHEBI:29105"/>
        <label>1</label>
    </ligand>
</feature>
<keyword evidence="4 10" id="KW-0055">Arginine biosynthesis</keyword>
<dbReference type="PROSITE" id="PS00758">
    <property type="entry name" value="ARGE_DAPE_CPG2_1"/>
    <property type="match status" value="1"/>
</dbReference>
<dbReference type="NCBIfam" id="TIGR01892">
    <property type="entry name" value="AcOrn-deacetyl"/>
    <property type="match status" value="1"/>
</dbReference>
<comment type="subcellular location">
    <subcellularLocation>
        <location evidence="1 10">Cytoplasm</location>
    </subcellularLocation>
</comment>
<dbReference type="CDD" id="cd03894">
    <property type="entry name" value="M20_ArgE"/>
    <property type="match status" value="1"/>
</dbReference>
<comment type="catalytic activity">
    <reaction evidence="10">
        <text>N(2)-acetyl-L-ornithine + H2O = L-ornithine + acetate</text>
        <dbReference type="Rhea" id="RHEA:15941"/>
        <dbReference type="ChEBI" id="CHEBI:15377"/>
        <dbReference type="ChEBI" id="CHEBI:30089"/>
        <dbReference type="ChEBI" id="CHEBI:46911"/>
        <dbReference type="ChEBI" id="CHEBI:57805"/>
        <dbReference type="EC" id="3.5.1.16"/>
    </reaction>
</comment>
<comment type="subunit">
    <text evidence="10">Homodimer.</text>
</comment>
<evidence type="ECO:0000256" key="10">
    <source>
        <dbReference type="HAMAP-Rule" id="MF_01108"/>
    </source>
</evidence>
<dbReference type="Pfam" id="PF07687">
    <property type="entry name" value="M20_dimer"/>
    <property type="match status" value="1"/>
</dbReference>
<dbReference type="PANTHER" id="PTHR43808">
    <property type="entry name" value="ACETYLORNITHINE DEACETYLASE"/>
    <property type="match status" value="1"/>
</dbReference>
<evidence type="ECO:0000256" key="5">
    <source>
        <dbReference type="ARBA" id="ARBA00022605"/>
    </source>
</evidence>
<organism evidence="12 13">
    <name type="scientific">Plesiomonas shigelloides</name>
    <name type="common">Aeromonas shigelloides</name>
    <dbReference type="NCBI Taxonomy" id="703"/>
    <lineage>
        <taxon>Bacteria</taxon>
        <taxon>Pseudomonadati</taxon>
        <taxon>Pseudomonadota</taxon>
        <taxon>Gammaproteobacteria</taxon>
        <taxon>Enterobacterales</taxon>
        <taxon>Enterobacteriaceae</taxon>
        <taxon>Plesiomonas</taxon>
    </lineage>
</organism>
<comment type="cofactor">
    <cofactor evidence="10">
        <name>glutathione</name>
        <dbReference type="ChEBI" id="CHEBI:57925"/>
    </cofactor>
</comment>
<feature type="binding site" evidence="10">
    <location>
        <position position="143"/>
    </location>
    <ligand>
        <name>Zn(2+)</name>
        <dbReference type="ChEBI" id="CHEBI:29105"/>
        <label>2</label>
    </ligand>
</feature>
<dbReference type="SUPFAM" id="SSF53187">
    <property type="entry name" value="Zn-dependent exopeptidases"/>
    <property type="match status" value="1"/>
</dbReference>
<comment type="similarity">
    <text evidence="2 10">Belongs to the peptidase M20A family. ArgE subfamily.</text>
</comment>
<proteinExistence type="inferred from homology"/>
<feature type="binding site" evidence="10">
    <location>
        <position position="78"/>
    </location>
    <ligand>
        <name>Zn(2+)</name>
        <dbReference type="ChEBI" id="CHEBI:29105"/>
        <label>1</label>
    </ligand>
</feature>
<evidence type="ECO:0000256" key="3">
    <source>
        <dbReference type="ARBA" id="ARBA00022490"/>
    </source>
</evidence>
<evidence type="ECO:0000256" key="2">
    <source>
        <dbReference type="ARBA" id="ARBA00005691"/>
    </source>
</evidence>
<keyword evidence="5 10" id="KW-0028">Amino-acid biosynthesis</keyword>
<dbReference type="RefSeq" id="WP_207542098.1">
    <property type="nucleotide sequence ID" value="NZ_CP087711.1"/>
</dbReference>
<name>A0A8I1W734_PLESH</name>
<dbReference type="EC" id="3.5.1.16" evidence="10"/>
<feature type="active site" evidence="10">
    <location>
        <position position="80"/>
    </location>
</feature>
<dbReference type="InterPro" id="IPR010169">
    <property type="entry name" value="AcOrn-deacetyl"/>
</dbReference>